<gene>
    <name evidence="5" type="ORF">PYH38_004034</name>
</gene>
<organism evidence="5 6">
    <name type="scientific">Sinorhizobium numidicum</name>
    <dbReference type="NCBI Taxonomy" id="680248"/>
    <lineage>
        <taxon>Bacteria</taxon>
        <taxon>Pseudomonadati</taxon>
        <taxon>Pseudomonadota</taxon>
        <taxon>Alphaproteobacteria</taxon>
        <taxon>Hyphomicrobiales</taxon>
        <taxon>Rhizobiaceae</taxon>
        <taxon>Sinorhizobium/Ensifer group</taxon>
        <taxon>Sinorhizobium</taxon>
    </lineage>
</organism>
<evidence type="ECO:0000256" key="1">
    <source>
        <dbReference type="ARBA" id="ARBA00023015"/>
    </source>
</evidence>
<feature type="domain" description="HTH arsR-type" evidence="4">
    <location>
        <begin position="1"/>
        <end position="95"/>
    </location>
</feature>
<keyword evidence="3" id="KW-0804">Transcription</keyword>
<sequence length="118" mass="12906">MDTSSAIMAFAALAQPTRFDAFRLLVTHEPDGLPAGEIARLVEVPHNTMSTHLAQLQRAGLVTTERQSRSIVYRANLNGLRHVISFMLKDCCAGHPDLCAPLIADLTPCCQPREKSHA</sequence>
<dbReference type="InterPro" id="IPR036390">
    <property type="entry name" value="WH_DNA-bd_sf"/>
</dbReference>
<evidence type="ECO:0000313" key="5">
    <source>
        <dbReference type="EMBL" id="WEX81829.1"/>
    </source>
</evidence>
<reference evidence="5 6" key="1">
    <citation type="submission" date="2023-03" db="EMBL/GenBank/DDBJ databases">
        <authorList>
            <person name="Kaur S."/>
            <person name="Espinosa-Saiz D."/>
            <person name="Velazquez E."/>
            <person name="Menendez E."/>
            <person name="diCenzo G.C."/>
        </authorList>
    </citation>
    <scope>NUCLEOTIDE SEQUENCE [LARGE SCALE GENOMIC DNA]</scope>
    <source>
        <strain evidence="5 6">LMG 27395</strain>
    </source>
</reference>
<dbReference type="SMART" id="SM00418">
    <property type="entry name" value="HTH_ARSR"/>
    <property type="match status" value="1"/>
</dbReference>
<dbReference type="PANTHER" id="PTHR43132">
    <property type="entry name" value="ARSENICAL RESISTANCE OPERON REPRESSOR ARSR-RELATED"/>
    <property type="match status" value="1"/>
</dbReference>
<dbReference type="Gene3D" id="1.10.10.10">
    <property type="entry name" value="Winged helix-like DNA-binding domain superfamily/Winged helix DNA-binding domain"/>
    <property type="match status" value="1"/>
</dbReference>
<dbReference type="SUPFAM" id="SSF46785">
    <property type="entry name" value="Winged helix' DNA-binding domain"/>
    <property type="match status" value="1"/>
</dbReference>
<evidence type="ECO:0000313" key="6">
    <source>
        <dbReference type="Proteomes" id="UP001235547"/>
    </source>
</evidence>
<dbReference type="Pfam" id="PF12840">
    <property type="entry name" value="HTH_20"/>
    <property type="match status" value="1"/>
</dbReference>
<evidence type="ECO:0000256" key="2">
    <source>
        <dbReference type="ARBA" id="ARBA00023125"/>
    </source>
</evidence>
<proteinExistence type="predicted"/>
<dbReference type="PRINTS" id="PR00778">
    <property type="entry name" value="HTHARSR"/>
</dbReference>
<protein>
    <submittedName>
        <fullName evidence="5">Metalloregulator ArsR/SmtB family transcription factor</fullName>
    </submittedName>
</protein>
<dbReference type="InterPro" id="IPR001845">
    <property type="entry name" value="HTH_ArsR_DNA-bd_dom"/>
</dbReference>
<evidence type="ECO:0000259" key="4">
    <source>
        <dbReference type="PROSITE" id="PS50987"/>
    </source>
</evidence>
<dbReference type="InterPro" id="IPR036388">
    <property type="entry name" value="WH-like_DNA-bd_sf"/>
</dbReference>
<dbReference type="CDD" id="cd00090">
    <property type="entry name" value="HTH_ARSR"/>
    <property type="match status" value="1"/>
</dbReference>
<evidence type="ECO:0000256" key="3">
    <source>
        <dbReference type="ARBA" id="ARBA00023163"/>
    </source>
</evidence>
<dbReference type="PROSITE" id="PS50987">
    <property type="entry name" value="HTH_ARSR_2"/>
    <property type="match status" value="1"/>
</dbReference>
<dbReference type="PANTHER" id="PTHR43132:SF2">
    <property type="entry name" value="ARSENICAL RESISTANCE OPERON REPRESSOR ARSR-RELATED"/>
    <property type="match status" value="1"/>
</dbReference>
<dbReference type="InterPro" id="IPR051011">
    <property type="entry name" value="Metal_resp_trans_reg"/>
</dbReference>
<keyword evidence="6" id="KW-1185">Reference proteome</keyword>
<keyword evidence="1" id="KW-0805">Transcription regulation</keyword>
<dbReference type="Proteomes" id="UP001235547">
    <property type="component" value="Chromosome 1"/>
</dbReference>
<dbReference type="NCBIfam" id="NF033788">
    <property type="entry name" value="HTH_metalloreg"/>
    <property type="match status" value="1"/>
</dbReference>
<keyword evidence="2" id="KW-0238">DNA-binding</keyword>
<accession>A0ABY8CT63</accession>
<name>A0ABY8CT63_9HYPH</name>
<dbReference type="EMBL" id="CP120371">
    <property type="protein sequence ID" value="WEX81829.1"/>
    <property type="molecule type" value="Genomic_DNA"/>
</dbReference>
<dbReference type="RefSeq" id="WP_280732584.1">
    <property type="nucleotide sequence ID" value="NZ_CP120368.1"/>
</dbReference>
<dbReference type="InterPro" id="IPR011991">
    <property type="entry name" value="ArsR-like_HTH"/>
</dbReference>